<evidence type="ECO:0000313" key="1">
    <source>
        <dbReference type="EMBL" id="KAH3827669.1"/>
    </source>
</evidence>
<evidence type="ECO:0000313" key="2">
    <source>
        <dbReference type="Proteomes" id="UP000828390"/>
    </source>
</evidence>
<sequence>MSARRQVECLSMPSCLPAYPPACLSNVCHLLVECLPECQFNAFMPFGCLSDVCLPVGRMPSCMLAAGRMSVCLQLCLPACLSNNCLLPVECFPAC</sequence>
<organism evidence="1 2">
    <name type="scientific">Dreissena polymorpha</name>
    <name type="common">Zebra mussel</name>
    <name type="synonym">Mytilus polymorpha</name>
    <dbReference type="NCBI Taxonomy" id="45954"/>
    <lineage>
        <taxon>Eukaryota</taxon>
        <taxon>Metazoa</taxon>
        <taxon>Spiralia</taxon>
        <taxon>Lophotrochozoa</taxon>
        <taxon>Mollusca</taxon>
        <taxon>Bivalvia</taxon>
        <taxon>Autobranchia</taxon>
        <taxon>Heteroconchia</taxon>
        <taxon>Euheterodonta</taxon>
        <taxon>Imparidentia</taxon>
        <taxon>Neoheterodontei</taxon>
        <taxon>Myida</taxon>
        <taxon>Dreissenoidea</taxon>
        <taxon>Dreissenidae</taxon>
        <taxon>Dreissena</taxon>
    </lineage>
</organism>
<dbReference type="Proteomes" id="UP000828390">
    <property type="component" value="Unassembled WGS sequence"/>
</dbReference>
<comment type="caution">
    <text evidence="1">The sequence shown here is derived from an EMBL/GenBank/DDBJ whole genome shotgun (WGS) entry which is preliminary data.</text>
</comment>
<protein>
    <submittedName>
        <fullName evidence="1">Uncharacterized protein</fullName>
    </submittedName>
</protein>
<keyword evidence="2" id="KW-1185">Reference proteome</keyword>
<reference evidence="1" key="2">
    <citation type="submission" date="2020-11" db="EMBL/GenBank/DDBJ databases">
        <authorList>
            <person name="McCartney M.A."/>
            <person name="Auch B."/>
            <person name="Kono T."/>
            <person name="Mallez S."/>
            <person name="Becker A."/>
            <person name="Gohl D.M."/>
            <person name="Silverstein K.A.T."/>
            <person name="Koren S."/>
            <person name="Bechman K.B."/>
            <person name="Herman A."/>
            <person name="Abrahante J.E."/>
            <person name="Garbe J."/>
        </authorList>
    </citation>
    <scope>NUCLEOTIDE SEQUENCE</scope>
    <source>
        <strain evidence="1">Duluth1</strain>
        <tissue evidence="1">Whole animal</tissue>
    </source>
</reference>
<dbReference type="AlphaFoldDB" id="A0A9D4H646"/>
<gene>
    <name evidence="1" type="ORF">DPMN_129609</name>
</gene>
<proteinExistence type="predicted"/>
<reference evidence="1" key="1">
    <citation type="journal article" date="2019" name="bioRxiv">
        <title>The Genome of the Zebra Mussel, Dreissena polymorpha: A Resource for Invasive Species Research.</title>
        <authorList>
            <person name="McCartney M.A."/>
            <person name="Auch B."/>
            <person name="Kono T."/>
            <person name="Mallez S."/>
            <person name="Zhang Y."/>
            <person name="Obille A."/>
            <person name="Becker A."/>
            <person name="Abrahante J.E."/>
            <person name="Garbe J."/>
            <person name="Badalamenti J.P."/>
            <person name="Herman A."/>
            <person name="Mangelson H."/>
            <person name="Liachko I."/>
            <person name="Sullivan S."/>
            <person name="Sone E.D."/>
            <person name="Koren S."/>
            <person name="Silverstein K.A.T."/>
            <person name="Beckman K.B."/>
            <person name="Gohl D.M."/>
        </authorList>
    </citation>
    <scope>NUCLEOTIDE SEQUENCE</scope>
    <source>
        <strain evidence="1">Duluth1</strain>
        <tissue evidence="1">Whole animal</tissue>
    </source>
</reference>
<dbReference type="EMBL" id="JAIWYP010000005">
    <property type="protein sequence ID" value="KAH3827669.1"/>
    <property type="molecule type" value="Genomic_DNA"/>
</dbReference>
<accession>A0A9D4H646</accession>
<name>A0A9D4H646_DREPO</name>